<protein>
    <submittedName>
        <fullName evidence="1">Uncharacterized protein</fullName>
    </submittedName>
</protein>
<name>A0A7R9CMB1_TIMPO</name>
<reference evidence="1" key="1">
    <citation type="submission" date="2020-11" db="EMBL/GenBank/DDBJ databases">
        <authorList>
            <person name="Tran Van P."/>
        </authorList>
    </citation>
    <scope>NUCLEOTIDE SEQUENCE</scope>
</reference>
<accession>A0A7R9CMB1</accession>
<dbReference type="EMBL" id="OD000701">
    <property type="protein sequence ID" value="CAD7398884.1"/>
    <property type="molecule type" value="Genomic_DNA"/>
</dbReference>
<organism evidence="1">
    <name type="scientific">Timema poppense</name>
    <name type="common">Walking stick</name>
    <dbReference type="NCBI Taxonomy" id="170557"/>
    <lineage>
        <taxon>Eukaryota</taxon>
        <taxon>Metazoa</taxon>
        <taxon>Ecdysozoa</taxon>
        <taxon>Arthropoda</taxon>
        <taxon>Hexapoda</taxon>
        <taxon>Insecta</taxon>
        <taxon>Pterygota</taxon>
        <taxon>Neoptera</taxon>
        <taxon>Polyneoptera</taxon>
        <taxon>Phasmatodea</taxon>
        <taxon>Timematodea</taxon>
        <taxon>Timematoidea</taxon>
        <taxon>Timematidae</taxon>
        <taxon>Timema</taxon>
    </lineage>
</organism>
<sequence length="250" mass="28795">MEQDVNKIKNIMMDNIDPPKYQINIRSMRPTEKLLLVETETEKDVNKIVENKDLKQELKCEGPRLRRPMTWRYNDDCSCGDPTPPMMQAIYDLRLKIKFELLISEAYYLVKKNRTTVHLQVVGYGILKAIHGKQPIELNRITKDVVAFYAGDFPELVEKLQLDLHEPPISQGKKTTHATLQTRAMPEWLKAHKLNHRIKANYNHSEKRLDLTMAITAIYSLSILDYNAVTAFFRRSGQSLGTIVPSSLGS</sequence>
<evidence type="ECO:0000313" key="1">
    <source>
        <dbReference type="EMBL" id="CAD7398884.1"/>
    </source>
</evidence>
<dbReference type="AlphaFoldDB" id="A0A7R9CMB1"/>
<proteinExistence type="predicted"/>
<gene>
    <name evidence="1" type="ORF">TPSB3V08_LOCUS1921</name>
</gene>